<dbReference type="SUPFAM" id="SSF51695">
    <property type="entry name" value="PLC-like phosphodiesterases"/>
    <property type="match status" value="1"/>
</dbReference>
<accession>A0AA37KP28</accession>
<dbReference type="Pfam" id="PF03009">
    <property type="entry name" value="GDPD"/>
    <property type="match status" value="1"/>
</dbReference>
<evidence type="ECO:0000313" key="3">
    <source>
        <dbReference type="Proteomes" id="UP001055105"/>
    </source>
</evidence>
<evidence type="ECO:0000313" key="2">
    <source>
        <dbReference type="EMBL" id="GKI18424.1"/>
    </source>
</evidence>
<gene>
    <name evidence="2" type="ORF">CE91St16_13320</name>
</gene>
<dbReference type="GO" id="GO:0006629">
    <property type="term" value="P:lipid metabolic process"/>
    <property type="evidence" value="ECO:0007669"/>
    <property type="project" value="InterPro"/>
</dbReference>
<dbReference type="AlphaFoldDB" id="A0AA37KP28"/>
<dbReference type="PANTHER" id="PTHR46211">
    <property type="entry name" value="GLYCEROPHOSPHORYL DIESTER PHOSPHODIESTERASE"/>
    <property type="match status" value="1"/>
</dbReference>
<dbReference type="GO" id="GO:0008081">
    <property type="term" value="F:phosphoric diester hydrolase activity"/>
    <property type="evidence" value="ECO:0007669"/>
    <property type="project" value="InterPro"/>
</dbReference>
<protein>
    <recommendedName>
        <fullName evidence="1">GP-PDE domain-containing protein</fullName>
    </recommendedName>
</protein>
<name>A0AA37KP28_9BACT</name>
<comment type="caution">
    <text evidence="2">The sequence shown here is derived from an EMBL/GenBank/DDBJ whole genome shotgun (WGS) entry which is preliminary data.</text>
</comment>
<dbReference type="PANTHER" id="PTHR46211:SF1">
    <property type="entry name" value="GLYCEROPHOSPHODIESTER PHOSPHODIESTERASE, CYTOPLASMIC"/>
    <property type="match status" value="1"/>
</dbReference>
<proteinExistence type="predicted"/>
<dbReference type="Gene3D" id="2.160.20.110">
    <property type="match status" value="2"/>
</dbReference>
<dbReference type="InterPro" id="IPR017946">
    <property type="entry name" value="PLC-like_Pdiesterase_TIM-brl"/>
</dbReference>
<dbReference type="Proteomes" id="UP001055105">
    <property type="component" value="Unassembled WGS sequence"/>
</dbReference>
<feature type="domain" description="GP-PDE" evidence="1">
    <location>
        <begin position="56"/>
        <end position="271"/>
    </location>
</feature>
<dbReference type="Gene3D" id="3.20.20.190">
    <property type="entry name" value="Phosphatidylinositol (PI) phosphodiesterase"/>
    <property type="match status" value="1"/>
</dbReference>
<reference evidence="2" key="1">
    <citation type="submission" date="2022-01" db="EMBL/GenBank/DDBJ databases">
        <title>Novel bile acid biosynthetic pathways are enriched in the microbiome of centenarians.</title>
        <authorList>
            <person name="Sato Y."/>
            <person name="Atarashi K."/>
            <person name="Plichta R.D."/>
            <person name="Arai Y."/>
            <person name="Sasajima S."/>
            <person name="Kearney M.S."/>
            <person name="Suda W."/>
            <person name="Takeshita K."/>
            <person name="Sasaki T."/>
            <person name="Okamoto S."/>
            <person name="Skelly N.A."/>
            <person name="Okamura Y."/>
            <person name="Vlamakis H."/>
            <person name="Li Y."/>
            <person name="Tanoue T."/>
            <person name="Takei H."/>
            <person name="Nittono H."/>
            <person name="Narushima S."/>
            <person name="Irie J."/>
            <person name="Itoh H."/>
            <person name="Moriya K."/>
            <person name="Sugiura Y."/>
            <person name="Suematsu M."/>
            <person name="Moritoki N."/>
            <person name="Shibata S."/>
            <person name="Littman R.D."/>
            <person name="Fischbach A.M."/>
            <person name="Uwamino Y."/>
            <person name="Inoue T."/>
            <person name="Honda A."/>
            <person name="Hattori M."/>
            <person name="Murai T."/>
            <person name="Xavier J.R."/>
            <person name="Hirose N."/>
            <person name="Honda K."/>
        </authorList>
    </citation>
    <scope>NUCLEOTIDE SEQUENCE</scope>
    <source>
        <strain evidence="2">CE91-St16</strain>
    </source>
</reference>
<dbReference type="EMBL" id="BQOL01000001">
    <property type="protein sequence ID" value="GKI18424.1"/>
    <property type="molecule type" value="Genomic_DNA"/>
</dbReference>
<organism evidence="2 3">
    <name type="scientific">Alistipes finegoldii</name>
    <dbReference type="NCBI Taxonomy" id="214856"/>
    <lineage>
        <taxon>Bacteria</taxon>
        <taxon>Pseudomonadati</taxon>
        <taxon>Bacteroidota</taxon>
        <taxon>Bacteroidia</taxon>
        <taxon>Bacteroidales</taxon>
        <taxon>Rikenellaceae</taxon>
        <taxon>Alistipes</taxon>
    </lineage>
</organism>
<evidence type="ECO:0000259" key="1">
    <source>
        <dbReference type="Pfam" id="PF03009"/>
    </source>
</evidence>
<dbReference type="PROSITE" id="PS51257">
    <property type="entry name" value="PROKAR_LIPOPROTEIN"/>
    <property type="match status" value="1"/>
</dbReference>
<dbReference type="InterPro" id="IPR030395">
    <property type="entry name" value="GP_PDE_dom"/>
</dbReference>
<sequence>MIRKIICMLTLAAAFVGCTKDEWPDQPDWSRIPDPSIPVDDGFMKPAACSNTVVAHRGGAAECGAPDNSMAALEYAMSLGCYGMECDIYWTKDNDIIVAHANGDCKVNNLQPWTATVAELRAAGRLSNGEELPTLEEFIRRVMVEGNCTRLVLDVKRVDKPYAQPEYVINAARRACEIITEMKAKHFVELICTGFNLDAMKAAHNCAVIAEVPIGMNSSRSGKEYGTLGFGWANLSAASGMDAAAGGKGSRSLEEYEKAGVALSVYNVDQRAGDGNAVYSTAAVNYYIANYKRFRTLCSNYPKWLIGKIDHAYKVYDGIRSEADFESFAESLASDPTGRRFLDGNGEVVLHCDLTLNGFVPLSNFSGTFNGNGKTLTIGYRGDAQQIGLFKRLSGTVRNLTVAGRFESVRSDDNEIHLGAFAAETDNAAIENCTNRAEIVVADAADATPCTMILSGFVGKAFNGVTLRNCRNTGNISFSSPALYMIGGFVGAVQEDDGLYTIADCHNTADFDNAGSNSGWNFMGGIAGKTISRQLVPGETSNYRLIVEECSSTGTISIAGPSKVRASGIVAQTQGAYRISGCTFSGAIESTDVTKRDVVIGGIMAMADKECVGLVEGCTFSGRISAAQAGANNFFGGIYGNNGGAASVVNDCRTTASAYVGCPIGKSVGMLAGRPNKKGFTVSNCRIAGTVTNKQGAAVVITADNLEDWMFAGYGTSVAVTLKNNGYNDGK</sequence>